<dbReference type="VEuPathDB" id="VectorBase:AALB20_027826"/>
<dbReference type="InterPro" id="IPR005312">
    <property type="entry name" value="DUF1759"/>
</dbReference>
<reference evidence="3" key="1">
    <citation type="journal article" date="2017" name="G3 (Bethesda)">
        <title>The Physical Genome Mapping of Anopheles albimanus Corrected Scaffold Misassemblies and Identified Interarm Rearrangements in Genus Anopheles.</title>
        <authorList>
            <person name="Artemov G.N."/>
            <person name="Peery A.N."/>
            <person name="Jiang X."/>
            <person name="Tu Z."/>
            <person name="Stegniy V.N."/>
            <person name="Sharakhova M.V."/>
            <person name="Sharakhov I.V."/>
        </authorList>
    </citation>
    <scope>NUCLEOTIDE SEQUENCE [LARGE SCALE GENOMIC DNA]</scope>
    <source>
        <strain evidence="3">STECLA/ALBI9_A</strain>
    </source>
</reference>
<dbReference type="Pfam" id="PF03564">
    <property type="entry name" value="DUF1759"/>
    <property type="match status" value="1"/>
</dbReference>
<protein>
    <submittedName>
        <fullName evidence="2">Uncharacterized protein</fullName>
    </submittedName>
</protein>
<proteinExistence type="predicted"/>
<dbReference type="VEuPathDB" id="VectorBase:AALB20_033682"/>
<sequence length="526" mass="57809">MPASDSPAGSQKSSGSEKVPRTADVPRGANDGGREGTMQKLGRPSAANEGARQLAALEEAMRALALEAKAGHLEDEMVPVKADMLEGIPVLRQDHLPRIDLPKFSGDPSDWPSFASRFERRLSGWQEDATRYAYLQQCFAGYLPALQSTESFERAGMPFDEAWARLQERFYKKRVAFLGHFRSILEAPRPTSASSNGLTRLIDVVETAITSVRQVAGKVNEAPSALEDGGVPNALLDARPKTYGSRGAFPMRSVRKDSPTPIRSTNGSPSGASCECYHFEVVEDQSTEAFISGLMRFSSLRGKPDTIHCDNGRNFVGAAKELQRIRDAFKDPQFQDRIVDQAAEEGIHFSFIPPRSPNFGGLWEANIKVAKRLLRAAAHGAQLRLVEMQTLMHQIAATLNSRPLTAVRTAPEDVEALTPAHFSICRASFCTPAMLTDNDKEPIHTRSEYLAQLRCSIKWTQRAPNAKEGQIVLIGDDNLPVSRWPLGIIVQVHSGPDGAIRVANVKTSSGVYRRNVRLLSSHRSWS</sequence>
<evidence type="ECO:0000256" key="1">
    <source>
        <dbReference type="SAM" id="MobiDB-lite"/>
    </source>
</evidence>
<dbReference type="PANTHER" id="PTHR47331">
    <property type="entry name" value="PHD-TYPE DOMAIN-CONTAINING PROTEIN"/>
    <property type="match status" value="1"/>
</dbReference>
<dbReference type="PANTHER" id="PTHR47331:SF2">
    <property type="match status" value="1"/>
</dbReference>
<dbReference type="Proteomes" id="UP000069272">
    <property type="component" value="Unassembled WGS sequence"/>
</dbReference>
<dbReference type="Pfam" id="PF18701">
    <property type="entry name" value="DUF5641"/>
    <property type="match status" value="1"/>
</dbReference>
<keyword evidence="3" id="KW-1185">Reference proteome</keyword>
<dbReference type="InterPro" id="IPR001584">
    <property type="entry name" value="Integrase_cat-core"/>
</dbReference>
<dbReference type="EnsemblMetazoa" id="AALB004079-RA">
    <property type="protein sequence ID" value="AALB004079-PA"/>
    <property type="gene ID" value="AALB004079"/>
</dbReference>
<name>A0A182FC45_ANOAL</name>
<dbReference type="InterPro" id="IPR012337">
    <property type="entry name" value="RNaseH-like_sf"/>
</dbReference>
<organism evidence="2 3">
    <name type="scientific">Anopheles albimanus</name>
    <name type="common">New world malaria mosquito</name>
    <dbReference type="NCBI Taxonomy" id="7167"/>
    <lineage>
        <taxon>Eukaryota</taxon>
        <taxon>Metazoa</taxon>
        <taxon>Ecdysozoa</taxon>
        <taxon>Arthropoda</taxon>
        <taxon>Hexapoda</taxon>
        <taxon>Insecta</taxon>
        <taxon>Pterygota</taxon>
        <taxon>Neoptera</taxon>
        <taxon>Endopterygota</taxon>
        <taxon>Diptera</taxon>
        <taxon>Nematocera</taxon>
        <taxon>Culicoidea</taxon>
        <taxon>Culicidae</taxon>
        <taxon>Anophelinae</taxon>
        <taxon>Anopheles</taxon>
    </lineage>
</organism>
<dbReference type="AlphaFoldDB" id="A0A182FC45"/>
<dbReference type="STRING" id="7167.A0A182FC45"/>
<dbReference type="GO" id="GO:0015074">
    <property type="term" value="P:DNA integration"/>
    <property type="evidence" value="ECO:0007669"/>
    <property type="project" value="InterPro"/>
</dbReference>
<dbReference type="PROSITE" id="PS50994">
    <property type="entry name" value="INTEGRASE"/>
    <property type="match status" value="1"/>
</dbReference>
<evidence type="ECO:0000313" key="3">
    <source>
        <dbReference type="Proteomes" id="UP000069272"/>
    </source>
</evidence>
<dbReference type="InterPro" id="IPR040676">
    <property type="entry name" value="DUF5641"/>
</dbReference>
<dbReference type="VEuPathDB" id="VectorBase:AALB004079"/>
<evidence type="ECO:0000313" key="2">
    <source>
        <dbReference type="EnsemblMetazoa" id="AALB004079-PA"/>
    </source>
</evidence>
<feature type="compositionally biased region" description="Polar residues" evidence="1">
    <location>
        <begin position="7"/>
        <end position="16"/>
    </location>
</feature>
<dbReference type="SUPFAM" id="SSF53098">
    <property type="entry name" value="Ribonuclease H-like"/>
    <property type="match status" value="1"/>
</dbReference>
<dbReference type="VEuPathDB" id="VectorBase:AALB20_028474"/>
<dbReference type="GO" id="GO:0003676">
    <property type="term" value="F:nucleic acid binding"/>
    <property type="evidence" value="ECO:0007669"/>
    <property type="project" value="InterPro"/>
</dbReference>
<dbReference type="Gene3D" id="3.30.420.10">
    <property type="entry name" value="Ribonuclease H-like superfamily/Ribonuclease H"/>
    <property type="match status" value="1"/>
</dbReference>
<accession>A0A182FC45</accession>
<reference evidence="2" key="2">
    <citation type="submission" date="2022-08" db="UniProtKB">
        <authorList>
            <consortium name="EnsemblMetazoa"/>
        </authorList>
    </citation>
    <scope>IDENTIFICATION</scope>
    <source>
        <strain evidence="2">STECLA/ALBI9_A</strain>
    </source>
</reference>
<feature type="region of interest" description="Disordered" evidence="1">
    <location>
        <begin position="1"/>
        <end position="49"/>
    </location>
</feature>
<dbReference type="InterPro" id="IPR036397">
    <property type="entry name" value="RNaseH_sf"/>
</dbReference>
<feature type="region of interest" description="Disordered" evidence="1">
    <location>
        <begin position="247"/>
        <end position="269"/>
    </location>
</feature>